<name>A0A8H5LWJ7_9AGAR</name>
<reference evidence="1 2" key="1">
    <citation type="journal article" date="2020" name="ISME J.">
        <title>Uncovering the hidden diversity of litter-decomposition mechanisms in mushroom-forming fungi.</title>
        <authorList>
            <person name="Floudas D."/>
            <person name="Bentzer J."/>
            <person name="Ahren D."/>
            <person name="Johansson T."/>
            <person name="Persson P."/>
            <person name="Tunlid A."/>
        </authorList>
    </citation>
    <scope>NUCLEOTIDE SEQUENCE [LARGE SCALE GENOMIC DNA]</scope>
    <source>
        <strain evidence="1 2">CBS 661.87</strain>
    </source>
</reference>
<accession>A0A8H5LWJ7</accession>
<protein>
    <submittedName>
        <fullName evidence="1">Uncharacterized protein</fullName>
    </submittedName>
</protein>
<keyword evidence="2" id="KW-1185">Reference proteome</keyword>
<evidence type="ECO:0000313" key="1">
    <source>
        <dbReference type="EMBL" id="KAF5372665.1"/>
    </source>
</evidence>
<proteinExistence type="predicted"/>
<dbReference type="AlphaFoldDB" id="A0A8H5LWJ7"/>
<comment type="caution">
    <text evidence="1">The sequence shown here is derived from an EMBL/GenBank/DDBJ whole genome shotgun (WGS) entry which is preliminary data.</text>
</comment>
<organism evidence="1 2">
    <name type="scientific">Tricholomella constricta</name>
    <dbReference type="NCBI Taxonomy" id="117010"/>
    <lineage>
        <taxon>Eukaryota</taxon>
        <taxon>Fungi</taxon>
        <taxon>Dikarya</taxon>
        <taxon>Basidiomycota</taxon>
        <taxon>Agaricomycotina</taxon>
        <taxon>Agaricomycetes</taxon>
        <taxon>Agaricomycetidae</taxon>
        <taxon>Agaricales</taxon>
        <taxon>Tricholomatineae</taxon>
        <taxon>Lyophyllaceae</taxon>
        <taxon>Tricholomella</taxon>
    </lineage>
</organism>
<dbReference type="Proteomes" id="UP000565441">
    <property type="component" value="Unassembled WGS sequence"/>
</dbReference>
<evidence type="ECO:0000313" key="2">
    <source>
        <dbReference type="Proteomes" id="UP000565441"/>
    </source>
</evidence>
<dbReference type="EMBL" id="JAACJP010000042">
    <property type="protein sequence ID" value="KAF5372665.1"/>
    <property type="molecule type" value="Genomic_DNA"/>
</dbReference>
<sequence>MEIEGPSQCTAAGFVAEYKELPGLKAGPSTPLSSAAGALQPLDVDTCRPPLLYSLIAPHSSSASFSTPPNAVQPAPAAKSFCYSDVLRALTPASTQILPPLLFVAAPTSTAITIAPSATINKPRPLSTGAPRPCPCPSPARLPLHAYTRHHPCDGGASPSAALALWTMCSRAPDEGWGIGLGRGHSRLLSLSLFLFLFVEHYVLPCLSLIPLHSCLHLYLTSTCISTCTHPPSYSPPSPCSFDPHAASVTRHPVWALRLRPRAAPPRWPPPRARAAPEASLPPFIQSPLPLVGVPHAPRSASRTPPARHLNILIDTFDAYIRLIRLQVASPSH</sequence>
<gene>
    <name evidence="1" type="ORF">D9615_009841</name>
</gene>